<feature type="domain" description="Protein kinase" evidence="1">
    <location>
        <begin position="1"/>
        <end position="229"/>
    </location>
</feature>
<dbReference type="SUPFAM" id="SSF56112">
    <property type="entry name" value="Protein kinase-like (PK-like)"/>
    <property type="match status" value="1"/>
</dbReference>
<proteinExistence type="predicted"/>
<organism evidence="2">
    <name type="scientific">Lotharella globosa</name>
    <dbReference type="NCBI Taxonomy" id="91324"/>
    <lineage>
        <taxon>Eukaryota</taxon>
        <taxon>Sar</taxon>
        <taxon>Rhizaria</taxon>
        <taxon>Cercozoa</taxon>
        <taxon>Chlorarachniophyceae</taxon>
        <taxon>Lotharella</taxon>
    </lineage>
</organism>
<evidence type="ECO:0000259" key="1">
    <source>
        <dbReference type="PROSITE" id="PS50011"/>
    </source>
</evidence>
<dbReference type="EMBL" id="HBIV01018299">
    <property type="protein sequence ID" value="CAE0661671.1"/>
    <property type="molecule type" value="Transcribed_RNA"/>
</dbReference>
<dbReference type="InterPro" id="IPR011009">
    <property type="entry name" value="Kinase-like_dom_sf"/>
</dbReference>
<dbReference type="InterPro" id="IPR000719">
    <property type="entry name" value="Prot_kinase_dom"/>
</dbReference>
<dbReference type="InterPro" id="IPR051177">
    <property type="entry name" value="CIK-Related_Protein"/>
</dbReference>
<dbReference type="Gene3D" id="3.30.200.20">
    <property type="entry name" value="Phosphorylase Kinase, domain 1"/>
    <property type="match status" value="1"/>
</dbReference>
<sequence>MGNANTAQFPYDIGDELPSYKGNIFRMREGKRKDSGEAVTIFTLEKKDCSSSHLMAAQNFHLRLKTIRHPHILRYIDGIELDTAIHVVTENVRPFEFPRRQSDTDIEAISLGLFQVTSAIAFLNTDQKLVHANICPASLFVTDAGEWKLGGFHLLHPYGSVPANVRQNYSILPSVYRSPEVKDNRWSKIESMPVWTMDAWSLGCVEERTKQITKEKRKEKLENFTFLPF</sequence>
<evidence type="ECO:0000313" key="2">
    <source>
        <dbReference type="EMBL" id="CAE0661671.1"/>
    </source>
</evidence>
<dbReference type="PANTHER" id="PTHR12984:SF3">
    <property type="entry name" value="N-TERMINAL KINASE-LIKE PROTEIN"/>
    <property type="match status" value="1"/>
</dbReference>
<reference evidence="2" key="1">
    <citation type="submission" date="2021-01" db="EMBL/GenBank/DDBJ databases">
        <authorList>
            <person name="Corre E."/>
            <person name="Pelletier E."/>
            <person name="Niang G."/>
            <person name="Scheremetjew M."/>
            <person name="Finn R."/>
            <person name="Kale V."/>
            <person name="Holt S."/>
            <person name="Cochrane G."/>
            <person name="Meng A."/>
            <person name="Brown T."/>
            <person name="Cohen L."/>
        </authorList>
    </citation>
    <scope>NUCLEOTIDE SEQUENCE</scope>
    <source>
        <strain evidence="2">CCCM811</strain>
    </source>
</reference>
<dbReference type="PANTHER" id="PTHR12984">
    <property type="entry name" value="SCY1-RELATED S/T PROTEIN KINASE-LIKE"/>
    <property type="match status" value="1"/>
</dbReference>
<name>A0A7S3YTQ3_9EUKA</name>
<dbReference type="Gene3D" id="1.10.510.10">
    <property type="entry name" value="Transferase(Phosphotransferase) domain 1"/>
    <property type="match status" value="1"/>
</dbReference>
<dbReference type="PROSITE" id="PS50011">
    <property type="entry name" value="PROTEIN_KINASE_DOM"/>
    <property type="match status" value="1"/>
</dbReference>
<dbReference type="GO" id="GO:0005524">
    <property type="term" value="F:ATP binding"/>
    <property type="evidence" value="ECO:0007669"/>
    <property type="project" value="InterPro"/>
</dbReference>
<dbReference type="GO" id="GO:0004672">
    <property type="term" value="F:protein kinase activity"/>
    <property type="evidence" value="ECO:0007669"/>
    <property type="project" value="InterPro"/>
</dbReference>
<dbReference type="Pfam" id="PF00069">
    <property type="entry name" value="Pkinase"/>
    <property type="match status" value="1"/>
</dbReference>
<gene>
    <name evidence="2" type="ORF">LGLO00237_LOCUS13266</name>
</gene>
<dbReference type="AlphaFoldDB" id="A0A7S3YTQ3"/>
<accession>A0A7S3YTQ3</accession>
<protein>
    <recommendedName>
        <fullName evidence="1">Protein kinase domain-containing protein</fullName>
    </recommendedName>
</protein>